<comment type="caution">
    <text evidence="1">The sequence shown here is derived from an EMBL/GenBank/DDBJ whole genome shotgun (WGS) entry which is preliminary data.</text>
</comment>
<organism evidence="1 2">
    <name type="scientific">Paenibacillus gyeongsangnamensis</name>
    <dbReference type="NCBI Taxonomy" id="3388067"/>
    <lineage>
        <taxon>Bacteria</taxon>
        <taxon>Bacillati</taxon>
        <taxon>Bacillota</taxon>
        <taxon>Bacilli</taxon>
        <taxon>Bacillales</taxon>
        <taxon>Paenibacillaceae</taxon>
        <taxon>Paenibacillus</taxon>
    </lineage>
</organism>
<dbReference type="EMBL" id="JAQAGZ010000033">
    <property type="protein sequence ID" value="MCZ8517178.1"/>
    <property type="molecule type" value="Genomic_DNA"/>
</dbReference>
<dbReference type="Proteomes" id="UP001527882">
    <property type="component" value="Unassembled WGS sequence"/>
</dbReference>
<reference evidence="1 2" key="1">
    <citation type="submission" date="2022-12" db="EMBL/GenBank/DDBJ databases">
        <title>Draft genome sequence of Paenibacillus sp. dW9.</title>
        <authorList>
            <person name="Choi E.-W."/>
            <person name="Kim D.-U."/>
        </authorList>
    </citation>
    <scope>NUCLEOTIDE SEQUENCE [LARGE SCALE GENOMIC DNA]</scope>
    <source>
        <strain evidence="2">dW9</strain>
    </source>
</reference>
<dbReference type="Gene3D" id="2.60.40.1180">
    <property type="entry name" value="Golgi alpha-mannosidase II"/>
    <property type="match status" value="1"/>
</dbReference>
<keyword evidence="2" id="KW-1185">Reference proteome</keyword>
<name>A0ABT4QJX7_9BACL</name>
<evidence type="ECO:0000313" key="1">
    <source>
        <dbReference type="EMBL" id="MCZ8517178.1"/>
    </source>
</evidence>
<protein>
    <submittedName>
        <fullName evidence="1">Uncharacterized protein</fullName>
    </submittedName>
</protein>
<accession>A0ABT4QJX7</accession>
<evidence type="ECO:0000313" key="2">
    <source>
        <dbReference type="Proteomes" id="UP001527882"/>
    </source>
</evidence>
<dbReference type="RefSeq" id="WP_269885713.1">
    <property type="nucleotide sequence ID" value="NZ_JAQAGZ010000033.1"/>
</dbReference>
<proteinExistence type="predicted"/>
<gene>
    <name evidence="1" type="ORF">O9H85_33490</name>
</gene>
<dbReference type="InterPro" id="IPR013780">
    <property type="entry name" value="Glyco_hydro_b"/>
</dbReference>
<sequence length="220" mass="23879">MKLETANSDPKLFRTGLATIAYQEAKIGSDWSKTASEMSASARVLAGMGLAEPFKQAVLAQLDCVNAEREYCCFTETGKVKFFENRLTVREGVNCISAQRLGNAAAALQLALCQSQPAGPGGTPVIRVFPACPAGWNVRFSLWCHGGFRITSEICDGEIGYIRIESTLGGICRIRNPWSEEELTLIPETGTVSIHSGSLVEFATAEGDEFTIRRGKRPIQ</sequence>